<dbReference type="Proteomes" id="UP001054945">
    <property type="component" value="Unassembled WGS sequence"/>
</dbReference>
<protein>
    <submittedName>
        <fullName evidence="2">Uncharacterized protein</fullName>
    </submittedName>
</protein>
<reference evidence="2 3" key="1">
    <citation type="submission" date="2021-06" db="EMBL/GenBank/DDBJ databases">
        <title>Caerostris extrusa draft genome.</title>
        <authorList>
            <person name="Kono N."/>
            <person name="Arakawa K."/>
        </authorList>
    </citation>
    <scope>NUCLEOTIDE SEQUENCE [LARGE SCALE GENOMIC DNA]</scope>
</reference>
<comment type="caution">
    <text evidence="2">The sequence shown here is derived from an EMBL/GenBank/DDBJ whole genome shotgun (WGS) entry which is preliminary data.</text>
</comment>
<sequence length="147" mass="16413">MLLRMCPEKTCIRLVLGPVFECLKCPPSCKTCNSCGRRHFPFFSACVREEELTVVAAYHLLRESTGERVSFLVAWFLFTSCLNPTIFASVLSIHVPLPLNPNIKGFSGRSERFIYFPQCFLPLGQGGYYVDGLLGESIGHANGFKAK</sequence>
<evidence type="ECO:0000256" key="1">
    <source>
        <dbReference type="SAM" id="Phobius"/>
    </source>
</evidence>
<name>A0AAV4PJ00_CAEEX</name>
<dbReference type="EMBL" id="BPLR01004473">
    <property type="protein sequence ID" value="GIX95112.1"/>
    <property type="molecule type" value="Genomic_DNA"/>
</dbReference>
<keyword evidence="1" id="KW-0472">Membrane</keyword>
<evidence type="ECO:0000313" key="2">
    <source>
        <dbReference type="EMBL" id="GIX95112.1"/>
    </source>
</evidence>
<keyword evidence="1" id="KW-1133">Transmembrane helix</keyword>
<proteinExistence type="predicted"/>
<keyword evidence="3" id="KW-1185">Reference proteome</keyword>
<evidence type="ECO:0000313" key="3">
    <source>
        <dbReference type="Proteomes" id="UP001054945"/>
    </source>
</evidence>
<gene>
    <name evidence="2" type="ORF">CEXT_493641</name>
</gene>
<organism evidence="2 3">
    <name type="scientific">Caerostris extrusa</name>
    <name type="common">Bark spider</name>
    <name type="synonym">Caerostris bankana</name>
    <dbReference type="NCBI Taxonomy" id="172846"/>
    <lineage>
        <taxon>Eukaryota</taxon>
        <taxon>Metazoa</taxon>
        <taxon>Ecdysozoa</taxon>
        <taxon>Arthropoda</taxon>
        <taxon>Chelicerata</taxon>
        <taxon>Arachnida</taxon>
        <taxon>Araneae</taxon>
        <taxon>Araneomorphae</taxon>
        <taxon>Entelegynae</taxon>
        <taxon>Araneoidea</taxon>
        <taxon>Araneidae</taxon>
        <taxon>Caerostris</taxon>
    </lineage>
</organism>
<feature type="transmembrane region" description="Helical" evidence="1">
    <location>
        <begin position="69"/>
        <end position="93"/>
    </location>
</feature>
<dbReference type="AlphaFoldDB" id="A0AAV4PJ00"/>
<accession>A0AAV4PJ00</accession>
<keyword evidence="1" id="KW-0812">Transmembrane</keyword>